<accession>A0A437SXZ0</accession>
<keyword evidence="1" id="KW-0812">Transmembrane</keyword>
<evidence type="ECO:0000313" key="3">
    <source>
        <dbReference type="Proteomes" id="UP000288291"/>
    </source>
</evidence>
<reference evidence="2 3" key="1">
    <citation type="submission" date="2018-12" db="EMBL/GenBank/DDBJ databases">
        <authorList>
            <person name="Meng J."/>
        </authorList>
    </citation>
    <scope>NUCLEOTIDE SEQUENCE [LARGE SCALE GENOMIC DNA]</scope>
    <source>
        <strain evidence="2 3">HT111-2</strain>
    </source>
</reference>
<name>A0A437SXZ0_9LACO</name>
<keyword evidence="3" id="KW-1185">Reference proteome</keyword>
<keyword evidence="1" id="KW-1133">Transmembrane helix</keyword>
<keyword evidence="1" id="KW-0472">Membrane</keyword>
<dbReference type="AlphaFoldDB" id="A0A437SXZ0"/>
<organism evidence="2 3">
    <name type="scientific">Lactobacillus xujianguonis</name>
    <dbReference type="NCBI Taxonomy" id="2495899"/>
    <lineage>
        <taxon>Bacteria</taxon>
        <taxon>Bacillati</taxon>
        <taxon>Bacillota</taxon>
        <taxon>Bacilli</taxon>
        <taxon>Lactobacillales</taxon>
        <taxon>Lactobacillaceae</taxon>
        <taxon>Lactobacillus</taxon>
    </lineage>
</organism>
<gene>
    <name evidence="2" type="ORF">EJK17_00495</name>
</gene>
<sequence length="60" mass="6776">MIRLLAIVFLVWLYLWNVAAAIERANTRDGYEIAGHIILGLVGRTISLCLIYWALNTLGM</sequence>
<evidence type="ECO:0000313" key="2">
    <source>
        <dbReference type="EMBL" id="RVU71789.1"/>
    </source>
</evidence>
<protein>
    <submittedName>
        <fullName evidence="2">Uncharacterized protein</fullName>
    </submittedName>
</protein>
<dbReference type="Proteomes" id="UP000288291">
    <property type="component" value="Unassembled WGS sequence"/>
</dbReference>
<comment type="caution">
    <text evidence="2">The sequence shown here is derived from an EMBL/GenBank/DDBJ whole genome shotgun (WGS) entry which is preliminary data.</text>
</comment>
<feature type="transmembrane region" description="Helical" evidence="1">
    <location>
        <begin position="36"/>
        <end position="55"/>
    </location>
</feature>
<dbReference type="RefSeq" id="WP_127796101.1">
    <property type="nucleotide sequence ID" value="NZ_ML136871.1"/>
</dbReference>
<dbReference type="EMBL" id="RXIA01000001">
    <property type="protein sequence ID" value="RVU71789.1"/>
    <property type="molecule type" value="Genomic_DNA"/>
</dbReference>
<proteinExistence type="predicted"/>
<evidence type="ECO:0000256" key="1">
    <source>
        <dbReference type="SAM" id="Phobius"/>
    </source>
</evidence>